<comment type="subcellular location">
    <subcellularLocation>
        <location evidence="1">Nucleus</location>
    </subcellularLocation>
</comment>
<dbReference type="Pfam" id="PF00172">
    <property type="entry name" value="Zn_clus"/>
    <property type="match status" value="1"/>
</dbReference>
<feature type="compositionally biased region" description="Polar residues" evidence="4">
    <location>
        <begin position="469"/>
        <end position="493"/>
    </location>
</feature>
<evidence type="ECO:0000259" key="5">
    <source>
        <dbReference type="PROSITE" id="PS50048"/>
    </source>
</evidence>
<dbReference type="SMART" id="SM00066">
    <property type="entry name" value="GAL4"/>
    <property type="match status" value="1"/>
</dbReference>
<dbReference type="CDD" id="cd12148">
    <property type="entry name" value="fungal_TF_MHR"/>
    <property type="match status" value="1"/>
</dbReference>
<dbReference type="PROSITE" id="PS00463">
    <property type="entry name" value="ZN2_CY6_FUNGAL_1"/>
    <property type="match status" value="1"/>
</dbReference>
<dbReference type="Proteomes" id="UP001521116">
    <property type="component" value="Unassembled WGS sequence"/>
</dbReference>
<evidence type="ECO:0000256" key="4">
    <source>
        <dbReference type="SAM" id="MobiDB-lite"/>
    </source>
</evidence>
<dbReference type="CDD" id="cd00067">
    <property type="entry name" value="GAL4"/>
    <property type="match status" value="1"/>
</dbReference>
<dbReference type="PANTHER" id="PTHR31001:SF87">
    <property type="entry name" value="COL-21"/>
    <property type="match status" value="1"/>
</dbReference>
<keyword evidence="2" id="KW-0479">Metal-binding</keyword>
<dbReference type="InterPro" id="IPR001138">
    <property type="entry name" value="Zn2Cys6_DnaBD"/>
</dbReference>
<reference evidence="6 7" key="1">
    <citation type="submission" date="2024-02" db="EMBL/GenBank/DDBJ databases">
        <title>De novo assembly and annotation of 12 fungi associated with fruit tree decline syndrome in Ontario, Canada.</title>
        <authorList>
            <person name="Sulman M."/>
            <person name="Ellouze W."/>
            <person name="Ilyukhin E."/>
        </authorList>
    </citation>
    <scope>NUCLEOTIDE SEQUENCE [LARGE SCALE GENOMIC DNA]</scope>
    <source>
        <strain evidence="6 7">M1-105</strain>
    </source>
</reference>
<dbReference type="InterPro" id="IPR036864">
    <property type="entry name" value="Zn2-C6_fun-type_DNA-bd_sf"/>
</dbReference>
<dbReference type="SUPFAM" id="SSF57701">
    <property type="entry name" value="Zn2/Cys6 DNA-binding domain"/>
    <property type="match status" value="1"/>
</dbReference>
<evidence type="ECO:0000256" key="3">
    <source>
        <dbReference type="ARBA" id="ARBA00023242"/>
    </source>
</evidence>
<gene>
    <name evidence="6" type="ORF">SLS56_004291</name>
</gene>
<feature type="domain" description="Zn(2)-C6 fungal-type" evidence="5">
    <location>
        <begin position="16"/>
        <end position="47"/>
    </location>
</feature>
<proteinExistence type="predicted"/>
<comment type="caution">
    <text evidence="6">The sequence shown here is derived from an EMBL/GenBank/DDBJ whole genome shotgun (WGS) entry which is preliminary data.</text>
</comment>
<organism evidence="6 7">
    <name type="scientific">Neofusicoccum ribis</name>
    <dbReference type="NCBI Taxonomy" id="45134"/>
    <lineage>
        <taxon>Eukaryota</taxon>
        <taxon>Fungi</taxon>
        <taxon>Dikarya</taxon>
        <taxon>Ascomycota</taxon>
        <taxon>Pezizomycotina</taxon>
        <taxon>Dothideomycetes</taxon>
        <taxon>Dothideomycetes incertae sedis</taxon>
        <taxon>Botryosphaeriales</taxon>
        <taxon>Botryosphaeriaceae</taxon>
        <taxon>Neofusicoccum</taxon>
    </lineage>
</organism>
<evidence type="ECO:0000313" key="6">
    <source>
        <dbReference type="EMBL" id="KAL1631770.1"/>
    </source>
</evidence>
<evidence type="ECO:0000313" key="7">
    <source>
        <dbReference type="Proteomes" id="UP001521116"/>
    </source>
</evidence>
<keyword evidence="3" id="KW-0539">Nucleus</keyword>
<dbReference type="EMBL" id="JAJVDC020000038">
    <property type="protein sequence ID" value="KAL1631770.1"/>
    <property type="molecule type" value="Genomic_DNA"/>
</dbReference>
<keyword evidence="7" id="KW-1185">Reference proteome</keyword>
<dbReference type="PANTHER" id="PTHR31001">
    <property type="entry name" value="UNCHARACTERIZED TRANSCRIPTIONAL REGULATORY PROTEIN"/>
    <property type="match status" value="1"/>
</dbReference>
<accession>A0ABR3SWR5</accession>
<feature type="region of interest" description="Disordered" evidence="4">
    <location>
        <begin position="466"/>
        <end position="496"/>
    </location>
</feature>
<dbReference type="InterPro" id="IPR050613">
    <property type="entry name" value="Sec_Metabolite_Reg"/>
</dbReference>
<name>A0ABR3SWR5_9PEZI</name>
<sequence>MASQPQQPKRRRVVTACAECHRRKQKCDRKKPCNVCLARDVPDKCCYGDPAPEAGEPLPKSTGNQDEMGYSALEGATAFGDLKKLLEGDNFFRAATSNRNQTPYADEAEVKYLAFIKKIPPYAVLKELIEVYFVESNWSYPILERPFFNELFAQWTALNPATTRFTGPKGISRDLQYFAALIFGICASSCLEETLKQLWYDEHKRRIWVVLFIWNSFMAWVLGRPRAINLSDCDVRTPMDCNIPDDPSKKIPLATPALGDDDGPSFFSSTLVQYELSKKVHEMRELQLDKPYPRDYNAIWAFHKQILSIMDNAPPFARTDNPDTSFDKKFPLLPKKREQVTSVANGVIMVLHRPHMATHVESRKAAVQATLNTLDAQQRYFDLTDPHHYKLFGLTFYTIDAAIMLSAITLMYPPKDEDVKRRINGAMGQAISRLTVMSKSNPTASSGTQIVRTCYDKVKGILKPEEAGSSGTVTSAETPWSGNTLAESGSPEFTQDRQRGIVSNTSTGLDETLGLPDEDLTSLAFWDNAHTFDSSYWLNNMNQIPDLAPEDDPNNESTWDSLLL</sequence>
<dbReference type="InterPro" id="IPR007219">
    <property type="entry name" value="XnlR_reg_dom"/>
</dbReference>
<dbReference type="SMART" id="SM00906">
    <property type="entry name" value="Fungal_trans"/>
    <property type="match status" value="1"/>
</dbReference>
<protein>
    <recommendedName>
        <fullName evidence="5">Zn(2)-C6 fungal-type domain-containing protein</fullName>
    </recommendedName>
</protein>
<evidence type="ECO:0000256" key="2">
    <source>
        <dbReference type="ARBA" id="ARBA00022723"/>
    </source>
</evidence>
<evidence type="ECO:0000256" key="1">
    <source>
        <dbReference type="ARBA" id="ARBA00004123"/>
    </source>
</evidence>
<dbReference type="PROSITE" id="PS50048">
    <property type="entry name" value="ZN2_CY6_FUNGAL_2"/>
    <property type="match status" value="1"/>
</dbReference>
<dbReference type="Gene3D" id="4.10.240.10">
    <property type="entry name" value="Zn(2)-C6 fungal-type DNA-binding domain"/>
    <property type="match status" value="1"/>
</dbReference>